<evidence type="ECO:0000256" key="1">
    <source>
        <dbReference type="SAM" id="MobiDB-lite"/>
    </source>
</evidence>
<dbReference type="Proteomes" id="UP000235739">
    <property type="component" value="Unassembled WGS sequence"/>
</dbReference>
<feature type="transmembrane region" description="Helical" evidence="2">
    <location>
        <begin position="192"/>
        <end position="211"/>
    </location>
</feature>
<dbReference type="PANTHER" id="PTHR37314:SF4">
    <property type="entry name" value="UPF0700 TRANSMEMBRANE PROTEIN YOAK"/>
    <property type="match status" value="1"/>
</dbReference>
<feature type="transmembrane region" description="Helical" evidence="2">
    <location>
        <begin position="248"/>
        <end position="265"/>
    </location>
</feature>
<evidence type="ECO:0000313" key="4">
    <source>
        <dbReference type="Proteomes" id="UP000235739"/>
    </source>
</evidence>
<comment type="caution">
    <text evidence="3">The sequence shown here is derived from an EMBL/GenBank/DDBJ whole genome shotgun (WGS) entry which is preliminary data.</text>
</comment>
<name>A0A2N7S1K5_9MICC</name>
<dbReference type="Pfam" id="PF06912">
    <property type="entry name" value="DUF1275"/>
    <property type="match status" value="1"/>
</dbReference>
<proteinExistence type="predicted"/>
<keyword evidence="2" id="KW-0472">Membrane</keyword>
<gene>
    <name evidence="3" type="ORF">CIK84_12490</name>
</gene>
<feature type="transmembrane region" description="Helical" evidence="2">
    <location>
        <begin position="223"/>
        <end position="242"/>
    </location>
</feature>
<protein>
    <submittedName>
        <fullName evidence="3">DUF1275 domain-containing protein</fullName>
    </submittedName>
</protein>
<keyword evidence="2" id="KW-0812">Transmembrane</keyword>
<feature type="region of interest" description="Disordered" evidence="1">
    <location>
        <begin position="270"/>
        <end position="289"/>
    </location>
</feature>
<feature type="transmembrane region" description="Helical" evidence="2">
    <location>
        <begin position="59"/>
        <end position="84"/>
    </location>
</feature>
<dbReference type="AlphaFoldDB" id="A0A2N7S1K5"/>
<dbReference type="PANTHER" id="PTHR37314">
    <property type="entry name" value="SLR0142 PROTEIN"/>
    <property type="match status" value="1"/>
</dbReference>
<dbReference type="InterPro" id="IPR010699">
    <property type="entry name" value="DUF1275"/>
</dbReference>
<feature type="transmembrane region" description="Helical" evidence="2">
    <location>
        <begin position="139"/>
        <end position="172"/>
    </location>
</feature>
<organism evidence="3 4">
    <name type="scientific">Glutamicibacter arilaitensis</name>
    <dbReference type="NCBI Taxonomy" id="256701"/>
    <lineage>
        <taxon>Bacteria</taxon>
        <taxon>Bacillati</taxon>
        <taxon>Actinomycetota</taxon>
        <taxon>Actinomycetes</taxon>
        <taxon>Micrococcales</taxon>
        <taxon>Micrococcaceae</taxon>
        <taxon>Glutamicibacter</taxon>
    </lineage>
</organism>
<dbReference type="EMBL" id="PNQX01000002">
    <property type="protein sequence ID" value="PMQ20019.1"/>
    <property type="molecule type" value="Genomic_DNA"/>
</dbReference>
<evidence type="ECO:0000256" key="2">
    <source>
        <dbReference type="SAM" id="Phobius"/>
    </source>
</evidence>
<accession>A0A2N7S1K5</accession>
<keyword evidence="2" id="KW-1133">Transmembrane helix</keyword>
<evidence type="ECO:0000313" key="3">
    <source>
        <dbReference type="EMBL" id="PMQ20019.1"/>
    </source>
</evidence>
<reference evidence="3 4" key="1">
    <citation type="journal article" date="2017" name="Elife">
        <title>Extensive horizontal gene transfer in cheese-associated bacteria.</title>
        <authorList>
            <person name="Bonham K.S."/>
            <person name="Wolfe B.E."/>
            <person name="Dutton R.J."/>
        </authorList>
    </citation>
    <scope>NUCLEOTIDE SEQUENCE [LARGE SCALE GENOMIC DNA]</scope>
    <source>
        <strain evidence="3 4">JB182</strain>
    </source>
</reference>
<sequence length="289" mass="30847">MGQLYFRSCWDNNFCSPCIPHSRLPGSRRIMEVALQGTAGVDDREKAVQVAKNLRWRGILFAGTITAMAGFVDGVGFVHFGGYFLSFMSGNSTRSSAALMTGDFAGWGMAMSLVGCFVGGVILATLITYPLKKMRRPVAMYFSAMLLLAAAISGYFLPQLTALLLAAAMGVVNVSYSRSGEVSLGLTYMTGTLVKLGQALGGAIIGLATGSDRGVYRLLWTRYALLWLMITLGSLGGVLAYLRLGLGSLWIVAAGMLIWASLAMIQELRTPDDPDEPSGPRAGTLTEIS</sequence>
<feature type="transmembrane region" description="Helical" evidence="2">
    <location>
        <begin position="104"/>
        <end position="127"/>
    </location>
</feature>